<reference evidence="1 3" key="1">
    <citation type="submission" date="2021-04" db="EMBL/GenBank/DDBJ databases">
        <title>Paenibacillus sp. DLE-14 whole genome sequence.</title>
        <authorList>
            <person name="Ham Y.J."/>
        </authorList>
    </citation>
    <scope>NUCLEOTIDE SEQUENCE [LARGE SCALE GENOMIC DNA]</scope>
    <source>
        <strain evidence="1 3">DLE-14</strain>
    </source>
</reference>
<comment type="caution">
    <text evidence="1">The sequence shown here is derived from an EMBL/GenBank/DDBJ whole genome shotgun (WGS) entry which is preliminary data.</text>
</comment>
<evidence type="ECO:0000313" key="3">
    <source>
        <dbReference type="Proteomes" id="UP000673394"/>
    </source>
</evidence>
<evidence type="ECO:0000313" key="2">
    <source>
        <dbReference type="EMBL" id="MBP3963760.1"/>
    </source>
</evidence>
<dbReference type="EMBL" id="JAGKSP010000001">
    <property type="protein sequence ID" value="MBP3961570.1"/>
    <property type="molecule type" value="Genomic_DNA"/>
</dbReference>
<proteinExistence type="predicted"/>
<protein>
    <submittedName>
        <fullName evidence="1">AlkZ family DNA glycosylase</fullName>
    </submittedName>
</protein>
<dbReference type="InterPro" id="IPR009351">
    <property type="entry name" value="AlkZ-like"/>
</dbReference>
<dbReference type="PANTHER" id="PTHR38479:SF2">
    <property type="entry name" value="WINGED HELIX DNA-BINDING DOMAIN-CONTAINING PROTEIN"/>
    <property type="match status" value="1"/>
</dbReference>
<evidence type="ECO:0000313" key="1">
    <source>
        <dbReference type="EMBL" id="MBP3961570.1"/>
    </source>
</evidence>
<sequence length="369" mass="41103">MKSDTVPVLGKRALNRALLARQQLLKRVDLPALDAVEQLIGLQAQAPHSPYYGLWTRLEGFRQEELSRLIQERQAVRMALMRSTLHLVSARDALKLRPALQPVLTRGLQGSFGKSLVGIDEKELADAGRAIVEAEPMTANELGKRLNQKWPDKDPEALAAAIRNAVPLVQLPPRGVWGESGQAIHTSAEAWLGQSLSPEPSVEEMILRYLSAFGPASVKDMQMWSGLTGLRSEFEKLRAGLVNFRDEMGNELFDLPNAPRPDAECLSPPRYLGEFDNILLSHADRTRIIDDAYRNRVFTKNGIIRSVILVDGFVSGIWNLNQGRGKAVLTIEPFRKLTSRETDELAEEGRHLLKFAAGEEQTAEIQFTT</sequence>
<dbReference type="PANTHER" id="PTHR38479">
    <property type="entry name" value="LMO0824 PROTEIN"/>
    <property type="match status" value="1"/>
</dbReference>
<accession>A0ABS5C6I7</accession>
<dbReference type="Proteomes" id="UP000673394">
    <property type="component" value="Unassembled WGS sequence"/>
</dbReference>
<dbReference type="Pfam" id="PF06224">
    <property type="entry name" value="AlkZ-like"/>
    <property type="match status" value="1"/>
</dbReference>
<dbReference type="EMBL" id="JAGKSP010000004">
    <property type="protein sequence ID" value="MBP3963760.1"/>
    <property type="molecule type" value="Genomic_DNA"/>
</dbReference>
<keyword evidence="3" id="KW-1185">Reference proteome</keyword>
<gene>
    <name evidence="1" type="ORF">I8J30_02520</name>
    <name evidence="2" type="ORF">I8J30_13675</name>
</gene>
<organism evidence="1 3">
    <name type="scientific">Paenibacillus lignilyticus</name>
    <dbReference type="NCBI Taxonomy" id="1172615"/>
    <lineage>
        <taxon>Bacteria</taxon>
        <taxon>Bacillati</taxon>
        <taxon>Bacillota</taxon>
        <taxon>Bacilli</taxon>
        <taxon>Bacillales</taxon>
        <taxon>Paenibacillaceae</taxon>
        <taxon>Paenibacillus</taxon>
    </lineage>
</organism>
<dbReference type="RefSeq" id="WP_210655097.1">
    <property type="nucleotide sequence ID" value="NZ_JAGKSP010000001.1"/>
</dbReference>
<name>A0ABS5C6I7_9BACL</name>